<evidence type="ECO:0000313" key="1">
    <source>
        <dbReference type="EMBL" id="HED10096.1"/>
    </source>
</evidence>
<protein>
    <submittedName>
        <fullName evidence="1">Uncharacterized protein</fullName>
    </submittedName>
</protein>
<accession>A0A7V1PUQ3</accession>
<sequence length="94" mass="10412">MEFLLVPILFGGAIFLLGIGKFIGGKDLNSSCSSGDHLKDYGHDDASCGACANEDVKFYISKDDPGFDRVASLGYPNREKRFIDKLDFKPDRFK</sequence>
<dbReference type="Proteomes" id="UP000886005">
    <property type="component" value="Unassembled WGS sequence"/>
</dbReference>
<proteinExistence type="predicted"/>
<reference evidence="1" key="1">
    <citation type="journal article" date="2020" name="mSystems">
        <title>Genome- and Community-Level Interaction Insights into Carbon Utilization and Element Cycling Functions of Hydrothermarchaeota in Hydrothermal Sediment.</title>
        <authorList>
            <person name="Zhou Z."/>
            <person name="Liu Y."/>
            <person name="Xu W."/>
            <person name="Pan J."/>
            <person name="Luo Z.H."/>
            <person name="Li M."/>
        </authorList>
    </citation>
    <scope>NUCLEOTIDE SEQUENCE [LARGE SCALE GENOMIC DNA]</scope>
    <source>
        <strain evidence="1">HyVt-456</strain>
    </source>
</reference>
<dbReference type="AlphaFoldDB" id="A0A7V1PUQ3"/>
<organism evidence="1">
    <name type="scientific">Caldithrix abyssi</name>
    <dbReference type="NCBI Taxonomy" id="187145"/>
    <lineage>
        <taxon>Bacteria</taxon>
        <taxon>Pseudomonadati</taxon>
        <taxon>Calditrichota</taxon>
        <taxon>Calditrichia</taxon>
        <taxon>Calditrichales</taxon>
        <taxon>Calditrichaceae</taxon>
        <taxon>Caldithrix</taxon>
    </lineage>
</organism>
<comment type="caution">
    <text evidence="1">The sequence shown here is derived from an EMBL/GenBank/DDBJ whole genome shotgun (WGS) entry which is preliminary data.</text>
</comment>
<name>A0A7V1PUQ3_CALAY</name>
<gene>
    <name evidence="1" type="ORF">ENJ10_05375</name>
</gene>
<dbReference type="EMBL" id="DRLD01000149">
    <property type="protein sequence ID" value="HED10096.1"/>
    <property type="molecule type" value="Genomic_DNA"/>
</dbReference>